<evidence type="ECO:0000256" key="1">
    <source>
        <dbReference type="SAM" id="MobiDB-lite"/>
    </source>
</evidence>
<feature type="compositionally biased region" description="Basic and acidic residues" evidence="1">
    <location>
        <begin position="1"/>
        <end position="11"/>
    </location>
</feature>
<comment type="caution">
    <text evidence="2">The sequence shown here is derived from an EMBL/GenBank/DDBJ whole genome shotgun (WGS) entry which is preliminary data.</text>
</comment>
<feature type="region of interest" description="Disordered" evidence="1">
    <location>
        <begin position="127"/>
        <end position="216"/>
    </location>
</feature>
<evidence type="ECO:0000313" key="3">
    <source>
        <dbReference type="Proteomes" id="UP001565368"/>
    </source>
</evidence>
<organism evidence="2 3">
    <name type="scientific">Vanrija albida</name>
    <dbReference type="NCBI Taxonomy" id="181172"/>
    <lineage>
        <taxon>Eukaryota</taxon>
        <taxon>Fungi</taxon>
        <taxon>Dikarya</taxon>
        <taxon>Basidiomycota</taxon>
        <taxon>Agaricomycotina</taxon>
        <taxon>Tremellomycetes</taxon>
        <taxon>Trichosporonales</taxon>
        <taxon>Trichosporonaceae</taxon>
        <taxon>Vanrija</taxon>
    </lineage>
</organism>
<feature type="compositionally biased region" description="Basic residues" evidence="1">
    <location>
        <begin position="144"/>
        <end position="153"/>
    </location>
</feature>
<accession>A0ABR3PWU4</accession>
<sequence>MPVIKYDDRGRASRSPSLPHEDRSKRTPSPSGAGPSKKPRLTTTDIQKMQIERLLADPEKEVKIPDGPQERQVRAPRDMMKNVTGSSSGAGSGEFHVYKQSRRREYERVKIMEEKSRALEEQAKFIERQAARDAVTNAKTDKNRARRQKRKAGRKGEGGANGAGAPAAHDSHSKLAGGAATVVFKRPGEASDDEDEEEVGPAPSASAPESVVPEAPAVPVAAAVEVAITLHDDD</sequence>
<dbReference type="GeneID" id="95989327"/>
<dbReference type="PANTHER" id="PTHR13507:SF0">
    <property type="entry name" value="PRKR-INTERACTING PROTEIN 1"/>
    <property type="match status" value="1"/>
</dbReference>
<dbReference type="Proteomes" id="UP001565368">
    <property type="component" value="Unassembled WGS sequence"/>
</dbReference>
<proteinExistence type="predicted"/>
<reference evidence="2 3" key="1">
    <citation type="submission" date="2023-08" db="EMBL/GenBank/DDBJ databases">
        <title>Annotated Genome Sequence of Vanrija albida AlHP1.</title>
        <authorList>
            <person name="Herzog R."/>
        </authorList>
    </citation>
    <scope>NUCLEOTIDE SEQUENCE [LARGE SCALE GENOMIC DNA]</scope>
    <source>
        <strain evidence="2 3">AlHP1</strain>
    </source>
</reference>
<feature type="compositionally biased region" description="Basic and acidic residues" evidence="1">
    <location>
        <begin position="50"/>
        <end position="80"/>
    </location>
</feature>
<evidence type="ECO:0008006" key="4">
    <source>
        <dbReference type="Google" id="ProtNLM"/>
    </source>
</evidence>
<feature type="region of interest" description="Disordered" evidence="1">
    <location>
        <begin position="1"/>
        <end position="103"/>
    </location>
</feature>
<name>A0ABR3PWU4_9TREE</name>
<dbReference type="EMBL" id="JBBXJM010000006">
    <property type="protein sequence ID" value="KAL1406578.1"/>
    <property type="molecule type" value="Genomic_DNA"/>
</dbReference>
<feature type="compositionally biased region" description="Low complexity" evidence="1">
    <location>
        <begin position="200"/>
        <end position="216"/>
    </location>
</feature>
<dbReference type="InterPro" id="IPR009548">
    <property type="entry name" value="Prkrip1"/>
</dbReference>
<feature type="compositionally biased region" description="Acidic residues" evidence="1">
    <location>
        <begin position="190"/>
        <end position="199"/>
    </location>
</feature>
<keyword evidence="3" id="KW-1185">Reference proteome</keyword>
<evidence type="ECO:0000313" key="2">
    <source>
        <dbReference type="EMBL" id="KAL1406578.1"/>
    </source>
</evidence>
<dbReference type="PANTHER" id="PTHR13507">
    <property type="entry name" value="PRKR-INTERACTING PROTEIN 1"/>
    <property type="match status" value="1"/>
</dbReference>
<protein>
    <recommendedName>
        <fullName evidence="4">DUF1168-domain-containing protein</fullName>
    </recommendedName>
</protein>
<dbReference type="Pfam" id="PF06658">
    <property type="entry name" value="DUF1168"/>
    <property type="match status" value="1"/>
</dbReference>
<gene>
    <name evidence="2" type="ORF">Q8F55_008284</name>
</gene>
<dbReference type="RefSeq" id="XP_069206522.1">
    <property type="nucleotide sequence ID" value="XM_069356681.1"/>
</dbReference>